<feature type="transmembrane region" description="Helical" evidence="6">
    <location>
        <begin position="205"/>
        <end position="228"/>
    </location>
</feature>
<accession>A0AAD7BIR8</accession>
<protein>
    <submittedName>
        <fullName evidence="8">Major facilitator superfamily transporter</fullName>
    </submittedName>
</protein>
<gene>
    <name evidence="8" type="ORF">FB45DRAFT_798299</name>
</gene>
<name>A0AAD7BIR8_9AGAR</name>
<dbReference type="PROSITE" id="PS50850">
    <property type="entry name" value="MFS"/>
    <property type="match status" value="1"/>
</dbReference>
<organism evidence="8 9">
    <name type="scientific">Roridomyces roridus</name>
    <dbReference type="NCBI Taxonomy" id="1738132"/>
    <lineage>
        <taxon>Eukaryota</taxon>
        <taxon>Fungi</taxon>
        <taxon>Dikarya</taxon>
        <taxon>Basidiomycota</taxon>
        <taxon>Agaricomycotina</taxon>
        <taxon>Agaricomycetes</taxon>
        <taxon>Agaricomycetidae</taxon>
        <taxon>Agaricales</taxon>
        <taxon>Marasmiineae</taxon>
        <taxon>Mycenaceae</taxon>
        <taxon>Roridomyces</taxon>
    </lineage>
</organism>
<dbReference type="SUPFAM" id="SSF103473">
    <property type="entry name" value="MFS general substrate transporter"/>
    <property type="match status" value="1"/>
</dbReference>
<feature type="transmembrane region" description="Helical" evidence="6">
    <location>
        <begin position="248"/>
        <end position="269"/>
    </location>
</feature>
<dbReference type="PANTHER" id="PTHR23501:SF201">
    <property type="entry name" value="MFS AFLATOXIN EFFLUX PUMP"/>
    <property type="match status" value="1"/>
</dbReference>
<dbReference type="PANTHER" id="PTHR23501">
    <property type="entry name" value="MAJOR FACILITATOR SUPERFAMILY"/>
    <property type="match status" value="1"/>
</dbReference>
<evidence type="ECO:0000256" key="1">
    <source>
        <dbReference type="ARBA" id="ARBA00004141"/>
    </source>
</evidence>
<feature type="transmembrane region" description="Helical" evidence="6">
    <location>
        <begin position="359"/>
        <end position="379"/>
    </location>
</feature>
<feature type="transmembrane region" description="Helical" evidence="6">
    <location>
        <begin position="145"/>
        <end position="167"/>
    </location>
</feature>
<dbReference type="FunFam" id="1.20.1720.10:FF:000012">
    <property type="entry name" value="MFS toxin efflux pump (AflT)"/>
    <property type="match status" value="1"/>
</dbReference>
<feature type="region of interest" description="Disordered" evidence="5">
    <location>
        <begin position="13"/>
        <end position="41"/>
    </location>
</feature>
<dbReference type="CDD" id="cd17502">
    <property type="entry name" value="MFS_Azr1_MDR_like"/>
    <property type="match status" value="1"/>
</dbReference>
<evidence type="ECO:0000256" key="6">
    <source>
        <dbReference type="SAM" id="Phobius"/>
    </source>
</evidence>
<evidence type="ECO:0000313" key="8">
    <source>
        <dbReference type="EMBL" id="KAJ7622163.1"/>
    </source>
</evidence>
<feature type="transmembrane region" description="Helical" evidence="6">
    <location>
        <begin position="450"/>
        <end position="469"/>
    </location>
</feature>
<evidence type="ECO:0000259" key="7">
    <source>
        <dbReference type="PROSITE" id="PS50850"/>
    </source>
</evidence>
<comment type="caution">
    <text evidence="8">The sequence shown here is derived from an EMBL/GenBank/DDBJ whole genome shotgun (WGS) entry which is preliminary data.</text>
</comment>
<feature type="transmembrane region" description="Helical" evidence="6">
    <location>
        <begin position="519"/>
        <end position="538"/>
    </location>
</feature>
<feature type="transmembrane region" description="Helical" evidence="6">
    <location>
        <begin position="281"/>
        <end position="298"/>
    </location>
</feature>
<dbReference type="Gene3D" id="1.20.1250.20">
    <property type="entry name" value="MFS general substrate transporter like domains"/>
    <property type="match status" value="1"/>
</dbReference>
<feature type="transmembrane region" description="Helical" evidence="6">
    <location>
        <begin position="120"/>
        <end position="139"/>
    </location>
</feature>
<proteinExistence type="predicted"/>
<keyword evidence="3 6" id="KW-1133">Transmembrane helix</keyword>
<feature type="domain" description="Major facilitator superfamily (MFS) profile" evidence="7">
    <location>
        <begin position="55"/>
        <end position="553"/>
    </location>
</feature>
<dbReference type="AlphaFoldDB" id="A0AAD7BIR8"/>
<keyword evidence="2 6" id="KW-0812">Transmembrane</keyword>
<dbReference type="Proteomes" id="UP001221142">
    <property type="component" value="Unassembled WGS sequence"/>
</dbReference>
<keyword evidence="4 6" id="KW-0472">Membrane</keyword>
<feature type="transmembrane region" description="Helical" evidence="6">
    <location>
        <begin position="386"/>
        <end position="403"/>
    </location>
</feature>
<evidence type="ECO:0000313" key="9">
    <source>
        <dbReference type="Proteomes" id="UP001221142"/>
    </source>
</evidence>
<dbReference type="GO" id="GO:0005886">
    <property type="term" value="C:plasma membrane"/>
    <property type="evidence" value="ECO:0007669"/>
    <property type="project" value="TreeGrafter"/>
</dbReference>
<dbReference type="FunFam" id="1.20.1250.20:FF:000196">
    <property type="entry name" value="MFS toxin efflux pump (AflT)"/>
    <property type="match status" value="1"/>
</dbReference>
<feature type="transmembrane region" description="Helical" evidence="6">
    <location>
        <begin position="90"/>
        <end position="108"/>
    </location>
</feature>
<evidence type="ECO:0000256" key="2">
    <source>
        <dbReference type="ARBA" id="ARBA00022692"/>
    </source>
</evidence>
<dbReference type="InterPro" id="IPR036259">
    <property type="entry name" value="MFS_trans_sf"/>
</dbReference>
<reference evidence="8" key="1">
    <citation type="submission" date="2023-03" db="EMBL/GenBank/DDBJ databases">
        <title>Massive genome expansion in bonnet fungi (Mycena s.s.) driven by repeated elements and novel gene families across ecological guilds.</title>
        <authorList>
            <consortium name="Lawrence Berkeley National Laboratory"/>
            <person name="Harder C.B."/>
            <person name="Miyauchi S."/>
            <person name="Viragh M."/>
            <person name="Kuo A."/>
            <person name="Thoen E."/>
            <person name="Andreopoulos B."/>
            <person name="Lu D."/>
            <person name="Skrede I."/>
            <person name="Drula E."/>
            <person name="Henrissat B."/>
            <person name="Morin E."/>
            <person name="Kohler A."/>
            <person name="Barry K."/>
            <person name="LaButti K."/>
            <person name="Morin E."/>
            <person name="Salamov A."/>
            <person name="Lipzen A."/>
            <person name="Mereny Z."/>
            <person name="Hegedus B."/>
            <person name="Baldrian P."/>
            <person name="Stursova M."/>
            <person name="Weitz H."/>
            <person name="Taylor A."/>
            <person name="Grigoriev I.V."/>
            <person name="Nagy L.G."/>
            <person name="Martin F."/>
            <person name="Kauserud H."/>
        </authorList>
    </citation>
    <scope>NUCLEOTIDE SEQUENCE</scope>
    <source>
        <strain evidence="8">9284</strain>
    </source>
</reference>
<feature type="compositionally biased region" description="Basic and acidic residues" evidence="5">
    <location>
        <begin position="31"/>
        <end position="41"/>
    </location>
</feature>
<dbReference type="Gene3D" id="1.20.1720.10">
    <property type="entry name" value="Multidrug resistance protein D"/>
    <property type="match status" value="1"/>
</dbReference>
<feature type="transmembrane region" description="Helical" evidence="6">
    <location>
        <begin position="52"/>
        <end position="78"/>
    </location>
</feature>
<dbReference type="InterPro" id="IPR020846">
    <property type="entry name" value="MFS_dom"/>
</dbReference>
<comment type="subcellular location">
    <subcellularLocation>
        <location evidence="1">Membrane</location>
        <topology evidence="1">Multi-pass membrane protein</topology>
    </subcellularLocation>
</comment>
<evidence type="ECO:0000256" key="4">
    <source>
        <dbReference type="ARBA" id="ARBA00023136"/>
    </source>
</evidence>
<evidence type="ECO:0000256" key="3">
    <source>
        <dbReference type="ARBA" id="ARBA00022989"/>
    </source>
</evidence>
<evidence type="ECO:0000256" key="5">
    <source>
        <dbReference type="SAM" id="MobiDB-lite"/>
    </source>
</evidence>
<sequence>MISTLEFDLLPSYSPPMETEASSVTCAPAPEPEKSPDKEASDAVEYPTGARFAFIILAISLALFLVSLDSTIIAVAIPKITDQFHSLDDVGWYGSAYLLGTAAFQLFFGRLYSFLSVKRVFLSSLCIFEIGSLVCAIAPSSNALIAGRAIAGLANAGVLTGIFVIIADSVPLERRPFHSGALGATYGVASVSGPLLGGVLTDKVSWRWCFYINLPLTAAVIACIAVLFKDPQVRCVESMSLARRVTKLDPWGTAVFMPAITSLLLALQWGGSKYQWQNPRIIVLFILFALLTVMFVVIQIWKQDEATVPPRIMKQRTILAAAAFIFCLGGSVFTTIYFLPLYFQAIKGVTAVRSGVDNIPFVVALSGGCLVTGALVSRLGYYNPPMLLSVLLTSVGGGLISTFDRDTPPARWVSYQIVYGLGVGCGIQQGIMAAQAVLAIGDVPVGTTIMLFMQLLGGAIFVSAGQTVFQNRLLIGLATHVPGVDPQLVFDAGATNLRSVVPMELLASVLEVYNDALRAVYYLIVALAGLSIFGALGCEWRSVKGKGVSHAAL</sequence>
<dbReference type="EMBL" id="JARKIF010000015">
    <property type="protein sequence ID" value="KAJ7622163.1"/>
    <property type="molecule type" value="Genomic_DNA"/>
</dbReference>
<dbReference type="Pfam" id="PF07690">
    <property type="entry name" value="MFS_1"/>
    <property type="match status" value="1"/>
</dbReference>
<feature type="transmembrane region" description="Helical" evidence="6">
    <location>
        <begin position="179"/>
        <end position="199"/>
    </location>
</feature>
<keyword evidence="9" id="KW-1185">Reference proteome</keyword>
<feature type="transmembrane region" description="Helical" evidence="6">
    <location>
        <begin position="415"/>
        <end position="438"/>
    </location>
</feature>
<dbReference type="GO" id="GO:0022857">
    <property type="term" value="F:transmembrane transporter activity"/>
    <property type="evidence" value="ECO:0007669"/>
    <property type="project" value="InterPro"/>
</dbReference>
<feature type="transmembrane region" description="Helical" evidence="6">
    <location>
        <begin position="318"/>
        <end position="339"/>
    </location>
</feature>
<dbReference type="InterPro" id="IPR011701">
    <property type="entry name" value="MFS"/>
</dbReference>